<dbReference type="Proteomes" id="UP000565441">
    <property type="component" value="Unassembled WGS sequence"/>
</dbReference>
<accession>A0A8H5HQY0</accession>
<proteinExistence type="predicted"/>
<comment type="caution">
    <text evidence="1">The sequence shown here is derived from an EMBL/GenBank/DDBJ whole genome shotgun (WGS) entry which is preliminary data.</text>
</comment>
<sequence>MTFSTILQRRVHPVSIFRRHASAKATKSKPKRTLPDEKLRALIALYHQTDTFITPENLSQRIDEAFLSSSEAHVKKYIPTVKDLQSALAVQRKAPKISEWDQETLRDRNVDEIYNPSYMNWSGVKTGRELKVVEALYGVNATELGSTLPGLEALREAVKTRMVPKPLTEEELQGFQGFLEKEPMEVPKN</sequence>
<dbReference type="EMBL" id="JAACJP010000001">
    <property type="protein sequence ID" value="KAF5387797.1"/>
    <property type="molecule type" value="Genomic_DNA"/>
</dbReference>
<dbReference type="OrthoDB" id="5597211at2759"/>
<dbReference type="AlphaFoldDB" id="A0A8H5HQY0"/>
<protein>
    <submittedName>
        <fullName evidence="1">Uncharacterized protein</fullName>
    </submittedName>
</protein>
<evidence type="ECO:0000313" key="2">
    <source>
        <dbReference type="Proteomes" id="UP000565441"/>
    </source>
</evidence>
<evidence type="ECO:0000313" key="1">
    <source>
        <dbReference type="EMBL" id="KAF5387797.1"/>
    </source>
</evidence>
<organism evidence="1 2">
    <name type="scientific">Tricholomella constricta</name>
    <dbReference type="NCBI Taxonomy" id="117010"/>
    <lineage>
        <taxon>Eukaryota</taxon>
        <taxon>Fungi</taxon>
        <taxon>Dikarya</taxon>
        <taxon>Basidiomycota</taxon>
        <taxon>Agaricomycotina</taxon>
        <taxon>Agaricomycetes</taxon>
        <taxon>Agaricomycetidae</taxon>
        <taxon>Agaricales</taxon>
        <taxon>Tricholomatineae</taxon>
        <taxon>Lyophyllaceae</taxon>
        <taxon>Tricholomella</taxon>
    </lineage>
</organism>
<keyword evidence="2" id="KW-1185">Reference proteome</keyword>
<name>A0A8H5HQY0_9AGAR</name>
<gene>
    <name evidence="1" type="ORF">D9615_000187</name>
</gene>
<reference evidence="1 2" key="1">
    <citation type="journal article" date="2020" name="ISME J.">
        <title>Uncovering the hidden diversity of litter-decomposition mechanisms in mushroom-forming fungi.</title>
        <authorList>
            <person name="Floudas D."/>
            <person name="Bentzer J."/>
            <person name="Ahren D."/>
            <person name="Johansson T."/>
            <person name="Persson P."/>
            <person name="Tunlid A."/>
        </authorList>
    </citation>
    <scope>NUCLEOTIDE SEQUENCE [LARGE SCALE GENOMIC DNA]</scope>
    <source>
        <strain evidence="1 2">CBS 661.87</strain>
    </source>
</reference>